<evidence type="ECO:0000313" key="1">
    <source>
        <dbReference type="EMBL" id="SDI98251.1"/>
    </source>
</evidence>
<gene>
    <name evidence="1" type="ORF">SAMN04487926_1293</name>
</gene>
<keyword evidence="2" id="KW-1185">Reference proteome</keyword>
<protein>
    <submittedName>
        <fullName evidence="1">Uncharacterized protein</fullName>
    </submittedName>
</protein>
<dbReference type="Proteomes" id="UP000198900">
    <property type="component" value="Unassembled WGS sequence"/>
</dbReference>
<organism evidence="1 2">
    <name type="scientific">Paraburkholderia steynii</name>
    <dbReference type="NCBI Taxonomy" id="1245441"/>
    <lineage>
        <taxon>Bacteria</taxon>
        <taxon>Pseudomonadati</taxon>
        <taxon>Pseudomonadota</taxon>
        <taxon>Betaproteobacteria</taxon>
        <taxon>Burkholderiales</taxon>
        <taxon>Burkholderiaceae</taxon>
        <taxon>Paraburkholderia</taxon>
    </lineage>
</organism>
<sequence>MRLRKIIAPHCLLDQGPIVFDLARFHTGRIGLAGPGDAHLDLSAARCAQ</sequence>
<name>A0A7Z7BGA8_9BURK</name>
<dbReference type="AlphaFoldDB" id="A0A7Z7BGA8"/>
<comment type="caution">
    <text evidence="1">The sequence shown here is derived from an EMBL/GenBank/DDBJ whole genome shotgun (WGS) entry which is preliminary data.</text>
</comment>
<evidence type="ECO:0000313" key="2">
    <source>
        <dbReference type="Proteomes" id="UP000198900"/>
    </source>
</evidence>
<proteinExistence type="predicted"/>
<reference evidence="1" key="1">
    <citation type="submission" date="2016-10" db="EMBL/GenBank/DDBJ databases">
        <authorList>
            <person name="Varghese N."/>
            <person name="Submissions S."/>
        </authorList>
    </citation>
    <scope>NUCLEOTIDE SEQUENCE [LARGE SCALE GENOMIC DNA]</scope>
    <source>
        <strain evidence="1">YR281</strain>
    </source>
</reference>
<dbReference type="EMBL" id="FNDI01000029">
    <property type="protein sequence ID" value="SDI98251.1"/>
    <property type="molecule type" value="Genomic_DNA"/>
</dbReference>
<accession>A0A7Z7BGA8</accession>